<sequence length="258" mass="29663">MSQFFEKYRTELQQLGLSTKEDLTRLVQPLLRPTTKLVVQPSMRPRQDAATRSHFGGDPYFEQGETWPASGNGAPLDFIFQVVNDGSLQLPAHIKVLQFYYDWRLAPWSTEEDGWLVKTYSDIHPDKQVKIDRPSVLPRAKYCDIHFQQTQTLPDWQSLDAFEPTASKLSCILDEDEPWAAYEATTQELGGEPQYQSQLGGYAKWLQGYDAPGDEQMQLLFQLDSEVNADISFSDQGLLYIYHHPEKPGEYFFQLQSL</sequence>
<protein>
    <submittedName>
        <fullName evidence="1">YwqG family protein</fullName>
    </submittedName>
</protein>
<accession>A0ABY6J7S5</accession>
<evidence type="ECO:0000313" key="2">
    <source>
        <dbReference type="Proteomes" id="UP001162741"/>
    </source>
</evidence>
<dbReference type="PANTHER" id="PTHR36436">
    <property type="entry name" value="SLL5081 PROTEIN"/>
    <property type="match status" value="1"/>
</dbReference>
<dbReference type="Pfam" id="PF09234">
    <property type="entry name" value="DUF1963"/>
    <property type="match status" value="1"/>
</dbReference>
<dbReference type="Gene3D" id="2.30.320.10">
    <property type="entry name" value="YwqG-like"/>
    <property type="match status" value="1"/>
</dbReference>
<dbReference type="InterPro" id="IPR015315">
    <property type="entry name" value="DUF1963"/>
</dbReference>
<organism evidence="1 2">
    <name type="scientific">Chitinophaga horti</name>
    <dbReference type="NCBI Taxonomy" id="2920382"/>
    <lineage>
        <taxon>Bacteria</taxon>
        <taxon>Pseudomonadati</taxon>
        <taxon>Bacteroidota</taxon>
        <taxon>Chitinophagia</taxon>
        <taxon>Chitinophagales</taxon>
        <taxon>Chitinophagaceae</taxon>
        <taxon>Chitinophaga</taxon>
    </lineage>
</organism>
<gene>
    <name evidence="1" type="ORF">MKQ68_04515</name>
</gene>
<dbReference type="Proteomes" id="UP001162741">
    <property type="component" value="Chromosome"/>
</dbReference>
<name>A0ABY6J7S5_9BACT</name>
<proteinExistence type="predicted"/>
<dbReference type="SUPFAM" id="SSF103032">
    <property type="entry name" value="Hypothetical protein YwqG"/>
    <property type="match status" value="1"/>
</dbReference>
<evidence type="ECO:0000313" key="1">
    <source>
        <dbReference type="EMBL" id="UYQ94352.1"/>
    </source>
</evidence>
<dbReference type="PANTHER" id="PTHR36436:SF6">
    <property type="entry name" value="SLL5081 PROTEIN"/>
    <property type="match status" value="1"/>
</dbReference>
<dbReference type="EMBL" id="CP107006">
    <property type="protein sequence ID" value="UYQ94352.1"/>
    <property type="molecule type" value="Genomic_DNA"/>
</dbReference>
<dbReference type="RefSeq" id="WP_244841393.1">
    <property type="nucleotide sequence ID" value="NZ_CP107006.1"/>
</dbReference>
<reference evidence="1" key="1">
    <citation type="submission" date="2022-10" db="EMBL/GenBank/DDBJ databases">
        <title>Chitinophaga sp. nov., isolated from soil.</title>
        <authorList>
            <person name="Jeon C.O."/>
        </authorList>
    </citation>
    <scope>NUCLEOTIDE SEQUENCE</scope>
    <source>
        <strain evidence="1">R8</strain>
    </source>
</reference>
<keyword evidence="2" id="KW-1185">Reference proteome</keyword>
<dbReference type="InterPro" id="IPR035948">
    <property type="entry name" value="YwqG-like_sf"/>
</dbReference>